<dbReference type="EMBL" id="GGEC01015019">
    <property type="protein sequence ID" value="MBW95502.1"/>
    <property type="molecule type" value="Transcribed_RNA"/>
</dbReference>
<name>A0A2P2JPU3_RHIMU</name>
<sequence length="60" mass="7324">MKKRKTHIKKVKILLTLRTNLMTLLQILWFEALKILIEYMIKLYRVVHLPCLLQLQKLSY</sequence>
<proteinExistence type="predicted"/>
<accession>A0A2P2JPU3</accession>
<evidence type="ECO:0000313" key="1">
    <source>
        <dbReference type="EMBL" id="MBW95502.1"/>
    </source>
</evidence>
<dbReference type="AlphaFoldDB" id="A0A2P2JPU3"/>
<organism evidence="1">
    <name type="scientific">Rhizophora mucronata</name>
    <name type="common">Asiatic mangrove</name>
    <dbReference type="NCBI Taxonomy" id="61149"/>
    <lineage>
        <taxon>Eukaryota</taxon>
        <taxon>Viridiplantae</taxon>
        <taxon>Streptophyta</taxon>
        <taxon>Embryophyta</taxon>
        <taxon>Tracheophyta</taxon>
        <taxon>Spermatophyta</taxon>
        <taxon>Magnoliopsida</taxon>
        <taxon>eudicotyledons</taxon>
        <taxon>Gunneridae</taxon>
        <taxon>Pentapetalae</taxon>
        <taxon>rosids</taxon>
        <taxon>fabids</taxon>
        <taxon>Malpighiales</taxon>
        <taxon>Rhizophoraceae</taxon>
        <taxon>Rhizophora</taxon>
    </lineage>
</organism>
<protein>
    <submittedName>
        <fullName evidence="1">Uncharacterized protein MANES_04G052500</fullName>
    </submittedName>
</protein>
<reference evidence="1" key="1">
    <citation type="submission" date="2018-02" db="EMBL/GenBank/DDBJ databases">
        <title>Rhizophora mucronata_Transcriptome.</title>
        <authorList>
            <person name="Meera S.P."/>
            <person name="Sreeshan A."/>
            <person name="Augustine A."/>
        </authorList>
    </citation>
    <scope>NUCLEOTIDE SEQUENCE</scope>
    <source>
        <tissue evidence="1">Leaf</tissue>
    </source>
</reference>